<dbReference type="Proteomes" id="UP000323565">
    <property type="component" value="Chromosome"/>
</dbReference>
<dbReference type="InterPro" id="IPR008515">
    <property type="entry name" value="Ubiquitin-like_Pup"/>
</dbReference>
<accession>A0A417Z9Z5</accession>
<evidence type="ECO:0000256" key="2">
    <source>
        <dbReference type="ARBA" id="ARBA00010616"/>
    </source>
</evidence>
<evidence type="ECO:0000256" key="5">
    <source>
        <dbReference type="SAM" id="MobiDB-lite"/>
    </source>
</evidence>
<reference evidence="6 9" key="2">
    <citation type="submission" date="2019-08" db="EMBL/GenBank/DDBJ databases">
        <title>Dermacoccus abyssi strain HZAU 226, whole genome Nanopore sequencing project.</title>
        <authorList>
            <person name="Guo A."/>
            <person name="Zhang X."/>
            <person name="Ruan Y."/>
            <person name="Liu W."/>
            <person name="Chen Q."/>
            <person name="Gu L."/>
        </authorList>
    </citation>
    <scope>NUCLEOTIDE SEQUENCE [LARGE SCALE GENOMIC DNA]</scope>
    <source>
        <strain evidence="6 9">HZAU 226</strain>
    </source>
</reference>
<name>A0A417Z9Z5_9MICO</name>
<dbReference type="GO" id="GO:0010498">
    <property type="term" value="P:proteasomal protein catabolic process"/>
    <property type="evidence" value="ECO:0007669"/>
    <property type="project" value="InterPro"/>
</dbReference>
<dbReference type="Proteomes" id="UP000285376">
    <property type="component" value="Unassembled WGS sequence"/>
</dbReference>
<comment type="pathway">
    <text evidence="1">Protein degradation; proteasomal Pup-dependent pathway.</text>
</comment>
<dbReference type="GO" id="GO:0019941">
    <property type="term" value="P:modification-dependent protein catabolic process"/>
    <property type="evidence" value="ECO:0007669"/>
    <property type="project" value="InterPro"/>
</dbReference>
<evidence type="ECO:0000313" key="9">
    <source>
        <dbReference type="Proteomes" id="UP000323565"/>
    </source>
</evidence>
<evidence type="ECO:0000256" key="1">
    <source>
        <dbReference type="ARBA" id="ARBA00004707"/>
    </source>
</evidence>
<evidence type="ECO:0000313" key="6">
    <source>
        <dbReference type="EMBL" id="QEH93231.1"/>
    </source>
</evidence>
<dbReference type="AlphaFoldDB" id="A0A417Z9Z5"/>
<dbReference type="UniPathway" id="UPA00997"/>
<dbReference type="GO" id="GO:0070490">
    <property type="term" value="P:protein pupylation"/>
    <property type="evidence" value="ECO:0007669"/>
    <property type="project" value="InterPro"/>
</dbReference>
<organism evidence="7 8">
    <name type="scientific">Dermacoccus abyssi</name>
    <dbReference type="NCBI Taxonomy" id="322596"/>
    <lineage>
        <taxon>Bacteria</taxon>
        <taxon>Bacillati</taxon>
        <taxon>Actinomycetota</taxon>
        <taxon>Actinomycetes</taxon>
        <taxon>Micrococcales</taxon>
        <taxon>Dermacoccaceae</taxon>
        <taxon>Dermacoccus</taxon>
    </lineage>
</organism>
<dbReference type="EMBL" id="QWLM01000002">
    <property type="protein sequence ID" value="RHW47473.1"/>
    <property type="molecule type" value="Genomic_DNA"/>
</dbReference>
<feature type="region of interest" description="Disordered" evidence="5">
    <location>
        <begin position="1"/>
        <end position="39"/>
    </location>
</feature>
<feature type="compositionally biased region" description="Polar residues" evidence="5">
    <location>
        <begin position="26"/>
        <end position="37"/>
    </location>
</feature>
<evidence type="ECO:0000313" key="8">
    <source>
        <dbReference type="Proteomes" id="UP000285376"/>
    </source>
</evidence>
<gene>
    <name evidence="7" type="ORF">D1832_01820</name>
    <name evidence="6" type="ORF">FV141_06625</name>
</gene>
<keyword evidence="9" id="KW-1185">Reference proteome</keyword>
<protein>
    <recommendedName>
        <fullName evidence="3">Prokaryotic ubiquitin-like protein Pup</fullName>
    </recommendedName>
    <alternativeName>
        <fullName evidence="4">Bacterial ubiquitin-like modifier</fullName>
    </alternativeName>
</protein>
<reference evidence="7 8" key="1">
    <citation type="submission" date="2018-08" db="EMBL/GenBank/DDBJ databases">
        <title>Whole genome sequence analysis of Dermacoccus abyssi bacteria isolated from Deep Mariana trench Micromonospora spp reveals genes involved in the environmental adaptation and production of secondary metabolites.</title>
        <authorList>
            <person name="Abdel-Mageed W.M."/>
            <person name="Lehri B."/>
            <person name="Nouioui I."/>
            <person name="Goodfellow I."/>
            <person name="Jaspars M."/>
            <person name="Karlyshev A."/>
        </authorList>
    </citation>
    <scope>NUCLEOTIDE SEQUENCE [LARGE SCALE GENOMIC DNA]</scope>
    <source>
        <strain evidence="7 8">MT1.1</strain>
    </source>
</reference>
<evidence type="ECO:0000256" key="3">
    <source>
        <dbReference type="ARBA" id="ARBA00016748"/>
    </source>
</evidence>
<dbReference type="GO" id="GO:0070628">
    <property type="term" value="F:proteasome binding"/>
    <property type="evidence" value="ECO:0007669"/>
    <property type="project" value="InterPro"/>
</dbReference>
<dbReference type="Pfam" id="PF05639">
    <property type="entry name" value="Pup"/>
    <property type="match status" value="1"/>
</dbReference>
<evidence type="ECO:0000313" key="7">
    <source>
        <dbReference type="EMBL" id="RHW47473.1"/>
    </source>
</evidence>
<dbReference type="EMBL" id="CP043031">
    <property type="protein sequence ID" value="QEH93231.1"/>
    <property type="molecule type" value="Genomic_DNA"/>
</dbReference>
<comment type="similarity">
    <text evidence="2">Belongs to the prokaryotic ubiquitin-like protein family.</text>
</comment>
<evidence type="ECO:0000256" key="4">
    <source>
        <dbReference type="ARBA" id="ARBA00032321"/>
    </source>
</evidence>
<sequence>MSDQQQFGKRGGSGDDFDGAGEAGQAQVTRESNTSDIDSMLDEIDGVLESNASEFVSGFVQKGGE</sequence>
<dbReference type="NCBIfam" id="TIGR03687">
    <property type="entry name" value="pupylate_cterm"/>
    <property type="match status" value="1"/>
</dbReference>
<dbReference type="GO" id="GO:0031386">
    <property type="term" value="F:protein tag activity"/>
    <property type="evidence" value="ECO:0007669"/>
    <property type="project" value="InterPro"/>
</dbReference>
<proteinExistence type="inferred from homology"/>
<dbReference type="RefSeq" id="WP_047312837.1">
    <property type="nucleotide sequence ID" value="NZ_CBCRVH010000002.1"/>
</dbReference>